<organism evidence="2 3">
    <name type="scientific">Stegodyphus mimosarum</name>
    <name type="common">African social velvet spider</name>
    <dbReference type="NCBI Taxonomy" id="407821"/>
    <lineage>
        <taxon>Eukaryota</taxon>
        <taxon>Metazoa</taxon>
        <taxon>Ecdysozoa</taxon>
        <taxon>Arthropoda</taxon>
        <taxon>Chelicerata</taxon>
        <taxon>Arachnida</taxon>
        <taxon>Araneae</taxon>
        <taxon>Araneomorphae</taxon>
        <taxon>Entelegynae</taxon>
        <taxon>Eresoidea</taxon>
        <taxon>Eresidae</taxon>
        <taxon>Stegodyphus</taxon>
    </lineage>
</organism>
<reference evidence="2 3" key="1">
    <citation type="submission" date="2013-11" db="EMBL/GenBank/DDBJ databases">
        <title>Genome sequencing of Stegodyphus mimosarum.</title>
        <authorList>
            <person name="Bechsgaard J."/>
        </authorList>
    </citation>
    <scope>NUCLEOTIDE SEQUENCE [LARGE SCALE GENOMIC DNA]</scope>
</reference>
<feature type="non-terminal residue" evidence="2">
    <location>
        <position position="51"/>
    </location>
</feature>
<name>A0A087SV21_STEMI</name>
<dbReference type="AlphaFoldDB" id="A0A087SV21"/>
<proteinExistence type="predicted"/>
<sequence length="51" mass="5953">MPFVIHHSVLTVKSKKFVIVPVHFKPIEPGFYEDTLLLHSEEGPEFEVYLK</sequence>
<feature type="domain" description="Cep192-like" evidence="1">
    <location>
        <begin position="2"/>
        <end position="50"/>
    </location>
</feature>
<dbReference type="Proteomes" id="UP000054359">
    <property type="component" value="Unassembled WGS sequence"/>
</dbReference>
<dbReference type="OrthoDB" id="5538672at2759"/>
<dbReference type="Pfam" id="PF22066">
    <property type="entry name" value="Cep192_D8"/>
    <property type="match status" value="1"/>
</dbReference>
<gene>
    <name evidence="2" type="ORF">X975_25830</name>
</gene>
<dbReference type="EMBL" id="KK112089">
    <property type="protein sequence ID" value="KFM56710.1"/>
    <property type="molecule type" value="Genomic_DNA"/>
</dbReference>
<protein>
    <recommendedName>
        <fullName evidence="1">Cep192-like domain-containing protein</fullName>
    </recommendedName>
</protein>
<keyword evidence="3" id="KW-1185">Reference proteome</keyword>
<accession>A0A087SV21</accession>
<dbReference type="InterPro" id="IPR054088">
    <property type="entry name" value="Cep192-like_D8"/>
</dbReference>
<evidence type="ECO:0000313" key="3">
    <source>
        <dbReference type="Proteomes" id="UP000054359"/>
    </source>
</evidence>
<evidence type="ECO:0000313" key="2">
    <source>
        <dbReference type="EMBL" id="KFM56710.1"/>
    </source>
</evidence>
<evidence type="ECO:0000259" key="1">
    <source>
        <dbReference type="Pfam" id="PF22066"/>
    </source>
</evidence>